<proteinExistence type="predicted"/>
<protein>
    <submittedName>
        <fullName evidence="1">Uncharacterized protein</fullName>
    </submittedName>
</protein>
<dbReference type="RefSeq" id="WP_025331409.1">
    <property type="nucleotide sequence ID" value="NZ_CP132375.1"/>
</dbReference>
<gene>
    <name evidence="1" type="ORF">RAM05_10785</name>
</gene>
<sequence>MFTFWLDPEMTSEATSPYPVTYNGTGSVDIVLYYGSNDAQEMVVSVTDAPITLTPVSMLEKWKPRKYYKAGEIIEPTVSNGFMYKCTTPGSSGDGEPEWGAGHIGTTINSGTAQFTHYGAKFVPSDVRLALNRAGLDKADAGSGVSLGKSLQGGSPVAIYMRLTNRFTDVRNDSTDPCIYIGTNKLRFSKQAI</sequence>
<organism evidence="1 2">
    <name type="scientific">Snodgrassella alvi</name>
    <dbReference type="NCBI Taxonomy" id="1196083"/>
    <lineage>
        <taxon>Bacteria</taxon>
        <taxon>Pseudomonadati</taxon>
        <taxon>Pseudomonadota</taxon>
        <taxon>Betaproteobacteria</taxon>
        <taxon>Neisseriales</taxon>
        <taxon>Neisseriaceae</taxon>
        <taxon>Snodgrassella</taxon>
    </lineage>
</organism>
<reference evidence="1 2" key="1">
    <citation type="submission" date="2023-08" db="EMBL/GenBank/DDBJ databases">
        <title>Complete genome sequences of 12 bacterial strains from the honey bee gut, resolved with long-read nanopore sequencing.</title>
        <authorList>
            <person name="Kwong W.K."/>
            <person name="Acheampong S."/>
            <person name="Polat M.F."/>
        </authorList>
    </citation>
    <scope>NUCLEOTIDE SEQUENCE [LARGE SCALE GENOMIC DNA]</scope>
    <source>
        <strain evidence="2">wkB9</strain>
    </source>
</reference>
<evidence type="ECO:0000313" key="2">
    <source>
        <dbReference type="Proteomes" id="UP001229773"/>
    </source>
</evidence>
<accession>A0ABD7Z3V3</accession>
<dbReference type="EMBL" id="CP132375">
    <property type="protein sequence ID" value="WLS98309.1"/>
    <property type="molecule type" value="Genomic_DNA"/>
</dbReference>
<dbReference type="AlphaFoldDB" id="A0ABD7Z3V3"/>
<evidence type="ECO:0000313" key="1">
    <source>
        <dbReference type="EMBL" id="WLS98309.1"/>
    </source>
</evidence>
<dbReference type="Proteomes" id="UP001229773">
    <property type="component" value="Chromosome"/>
</dbReference>
<name>A0ABD7Z3V3_9NEIS</name>
<dbReference type="GeneID" id="32536444"/>